<dbReference type="InterPro" id="IPR020830">
    <property type="entry name" value="GlycerAld_3-P_DH_AS"/>
</dbReference>
<dbReference type="PROSITE" id="PS00071">
    <property type="entry name" value="GAPDH"/>
    <property type="match status" value="1"/>
</dbReference>
<gene>
    <name evidence="1" type="ORF">KC729_04575</name>
</gene>
<proteinExistence type="predicted"/>
<accession>A0A956LZ70</accession>
<dbReference type="GO" id="GO:0016620">
    <property type="term" value="F:oxidoreductase activity, acting on the aldehyde or oxo group of donors, NAD or NADP as acceptor"/>
    <property type="evidence" value="ECO:0007669"/>
    <property type="project" value="InterPro"/>
</dbReference>
<dbReference type="EMBL" id="JAGQHR010000085">
    <property type="protein sequence ID" value="MCA9726935.1"/>
    <property type="molecule type" value="Genomic_DNA"/>
</dbReference>
<evidence type="ECO:0000313" key="1">
    <source>
        <dbReference type="EMBL" id="MCA9726935.1"/>
    </source>
</evidence>
<dbReference type="Proteomes" id="UP000697710">
    <property type="component" value="Unassembled WGS sequence"/>
</dbReference>
<sequence>MSQIRHVHVVGTGTIGEPLIGLLADFRKEFGITDVSFHKRTPLTSERAKVRNLMDRGALLCTDEPVIPKFEDQGLKVSWNAEEAIQRASVVIDCTPSGVGHENKNKYYDRFADGTLGFVAQGSEFGFGKMYARGVNDDALVHGEDKFVQVVSCNTHNIAVLLKTLAVYDNNPDNLVEAKFVMMRRSSDLSQDGDFVPAPKVGKHDDPRFGTHHARDAWHLFSTLGYDLNLYSSAIKLNTQYMHCLWFNMRLKEKITLPTVVQRLKANRRMATTEKTSANQIYSFGRDHGHYGRILSQTVVPLKSLSVVGDHEVVGFAFTPQDGNPLLSSVAITSWFFEPDGLGDRLDCLRPYLFHEI</sequence>
<evidence type="ECO:0000313" key="2">
    <source>
        <dbReference type="Proteomes" id="UP000697710"/>
    </source>
</evidence>
<reference evidence="1" key="2">
    <citation type="journal article" date="2021" name="Microbiome">
        <title>Successional dynamics and alternative stable states in a saline activated sludge microbial community over 9 years.</title>
        <authorList>
            <person name="Wang Y."/>
            <person name="Ye J."/>
            <person name="Ju F."/>
            <person name="Liu L."/>
            <person name="Boyd J.A."/>
            <person name="Deng Y."/>
            <person name="Parks D.H."/>
            <person name="Jiang X."/>
            <person name="Yin X."/>
            <person name="Woodcroft B.J."/>
            <person name="Tyson G.W."/>
            <person name="Hugenholtz P."/>
            <person name="Polz M.F."/>
            <person name="Zhang T."/>
        </authorList>
    </citation>
    <scope>NUCLEOTIDE SEQUENCE</scope>
    <source>
        <strain evidence="1">HKST-UBA01</strain>
    </source>
</reference>
<dbReference type="SUPFAM" id="SSF51735">
    <property type="entry name" value="NAD(P)-binding Rossmann-fold domains"/>
    <property type="match status" value="1"/>
</dbReference>
<name>A0A956LZ70_UNCEI</name>
<dbReference type="CDD" id="cd02278">
    <property type="entry name" value="GAPDH_II_N"/>
    <property type="match status" value="1"/>
</dbReference>
<dbReference type="Gene3D" id="3.40.50.720">
    <property type="entry name" value="NAD(P)-binding Rossmann-like Domain"/>
    <property type="match status" value="1"/>
</dbReference>
<dbReference type="InterPro" id="IPR036291">
    <property type="entry name" value="NAD(P)-bd_dom_sf"/>
</dbReference>
<dbReference type="Gene3D" id="3.30.360.10">
    <property type="entry name" value="Dihydrodipicolinate Reductase, domain 2"/>
    <property type="match status" value="1"/>
</dbReference>
<organism evidence="1 2">
    <name type="scientific">Eiseniibacteriota bacterium</name>
    <dbReference type="NCBI Taxonomy" id="2212470"/>
    <lineage>
        <taxon>Bacteria</taxon>
        <taxon>Candidatus Eiseniibacteriota</taxon>
    </lineage>
</organism>
<protein>
    <recommendedName>
        <fullName evidence="3">Glyceraldehyde-3-phosphate dehydrogenase</fullName>
    </recommendedName>
</protein>
<reference evidence="1" key="1">
    <citation type="submission" date="2020-04" db="EMBL/GenBank/DDBJ databases">
        <authorList>
            <person name="Zhang T."/>
        </authorList>
    </citation>
    <scope>NUCLEOTIDE SEQUENCE</scope>
    <source>
        <strain evidence="1">HKST-UBA01</strain>
    </source>
</reference>
<dbReference type="CDD" id="cd18127">
    <property type="entry name" value="GAPDH_II_C"/>
    <property type="match status" value="1"/>
</dbReference>
<comment type="caution">
    <text evidence="1">The sequence shown here is derived from an EMBL/GenBank/DDBJ whole genome shotgun (WGS) entry which is preliminary data.</text>
</comment>
<dbReference type="AlphaFoldDB" id="A0A956LZ70"/>
<dbReference type="SUPFAM" id="SSF55347">
    <property type="entry name" value="Glyceraldehyde-3-phosphate dehydrogenase-like, C-terminal domain"/>
    <property type="match status" value="1"/>
</dbReference>
<evidence type="ECO:0008006" key="3">
    <source>
        <dbReference type="Google" id="ProtNLM"/>
    </source>
</evidence>